<dbReference type="AlphaFoldDB" id="A0A177N2P3"/>
<keyword evidence="1" id="KW-0472">Membrane</keyword>
<reference evidence="3" key="1">
    <citation type="submission" date="2016-03" db="EMBL/GenBank/DDBJ databases">
        <authorList>
            <person name="Heylen K."/>
            <person name="De Vos P."/>
            <person name="Vekeman B."/>
        </authorList>
    </citation>
    <scope>NUCLEOTIDE SEQUENCE [LARGE SCALE GENOMIC DNA]</scope>
    <source>
        <strain evidence="3">R-45383</strain>
    </source>
</reference>
<dbReference type="Proteomes" id="UP000077628">
    <property type="component" value="Unassembled WGS sequence"/>
</dbReference>
<evidence type="ECO:0000313" key="2">
    <source>
        <dbReference type="EMBL" id="OAI11439.1"/>
    </source>
</evidence>
<feature type="transmembrane region" description="Helical" evidence="1">
    <location>
        <begin position="156"/>
        <end position="181"/>
    </location>
</feature>
<comment type="caution">
    <text evidence="2">The sequence shown here is derived from an EMBL/GenBank/DDBJ whole genome shotgun (WGS) entry which is preliminary data.</text>
</comment>
<keyword evidence="1" id="KW-0812">Transmembrane</keyword>
<protein>
    <recommendedName>
        <fullName evidence="4">VPLPA-CTERM sorting domain-containing protein</fullName>
    </recommendedName>
</protein>
<keyword evidence="3" id="KW-1185">Reference proteome</keyword>
<accession>A0A177N2P3</accession>
<evidence type="ECO:0000256" key="1">
    <source>
        <dbReference type="SAM" id="Phobius"/>
    </source>
</evidence>
<evidence type="ECO:0008006" key="4">
    <source>
        <dbReference type="Google" id="ProtNLM"/>
    </source>
</evidence>
<gene>
    <name evidence="2" type="ORF">A1355_16105</name>
</gene>
<name>A0A177N2P3_9GAMM</name>
<keyword evidence="1" id="KW-1133">Transmembrane helix</keyword>
<evidence type="ECO:0000313" key="3">
    <source>
        <dbReference type="Proteomes" id="UP000077628"/>
    </source>
</evidence>
<proteinExistence type="predicted"/>
<organism evidence="2 3">
    <name type="scientific">Methylomonas koyamae</name>
    <dbReference type="NCBI Taxonomy" id="702114"/>
    <lineage>
        <taxon>Bacteria</taxon>
        <taxon>Pseudomonadati</taxon>
        <taxon>Pseudomonadota</taxon>
        <taxon>Gammaproteobacteria</taxon>
        <taxon>Methylococcales</taxon>
        <taxon>Methylococcaceae</taxon>
        <taxon>Methylomonas</taxon>
    </lineage>
</organism>
<dbReference type="EMBL" id="LUUK01000232">
    <property type="protein sequence ID" value="OAI11439.1"/>
    <property type="molecule type" value="Genomic_DNA"/>
</dbReference>
<sequence length="190" mass="19359">MISGSLAGGTAISGFTGAFEAPINTNTTTIVIGGFGTAGTIQATTMDTSNSSVGVIGLSGAFRFTAPSLSTYLSSEDWTLQKIGGTWNLVDHSPGFPDNTLFQLVNVVDNLATTGMLDGDLQFLPDPAHQAGGFSYSGFLGATGAKLSTTIGHLSIAPVAAVPLPAAAWLFGTALLSLFGINRRKNSISA</sequence>